<organism evidence="1 2">
    <name type="scientific">Plutella xylostella</name>
    <name type="common">Diamondback moth</name>
    <name type="synonym">Plutella maculipennis</name>
    <dbReference type="NCBI Taxonomy" id="51655"/>
    <lineage>
        <taxon>Eukaryota</taxon>
        <taxon>Metazoa</taxon>
        <taxon>Ecdysozoa</taxon>
        <taxon>Arthropoda</taxon>
        <taxon>Hexapoda</taxon>
        <taxon>Insecta</taxon>
        <taxon>Pterygota</taxon>
        <taxon>Neoptera</taxon>
        <taxon>Endopterygota</taxon>
        <taxon>Lepidoptera</taxon>
        <taxon>Glossata</taxon>
        <taxon>Ditrysia</taxon>
        <taxon>Yponomeutoidea</taxon>
        <taxon>Plutellidae</taxon>
        <taxon>Plutella</taxon>
    </lineage>
</organism>
<dbReference type="EMBL" id="CAJHNJ030000513">
    <property type="protein sequence ID" value="CAG9138209.1"/>
    <property type="molecule type" value="Genomic_DNA"/>
</dbReference>
<keyword evidence="2" id="KW-1185">Reference proteome</keyword>
<proteinExistence type="predicted"/>
<comment type="caution">
    <text evidence="1">The sequence shown here is derived from an EMBL/GenBank/DDBJ whole genome shotgun (WGS) entry which is preliminary data.</text>
</comment>
<sequence length="146" mass="15705">MGCFLSSLGTCFGNAVYSSERFTAMSAGCVVITSFICLLTILASIGFGLGYNHRFLQYHDASIDDTHGGYNSRRRAGEAASRRGSDVKKRGKASEWLFGGRGDPLAAVLGTSVSPEEALELLRRLAITNSTSARTLNKLNSLKTFD</sequence>
<dbReference type="AlphaFoldDB" id="A0A8S4GDZ3"/>
<evidence type="ECO:0000313" key="1">
    <source>
        <dbReference type="EMBL" id="CAG9138209.1"/>
    </source>
</evidence>
<evidence type="ECO:0000313" key="2">
    <source>
        <dbReference type="Proteomes" id="UP000653454"/>
    </source>
</evidence>
<reference evidence="1" key="1">
    <citation type="submission" date="2020-11" db="EMBL/GenBank/DDBJ databases">
        <authorList>
            <person name="Whiteford S."/>
        </authorList>
    </citation>
    <scope>NUCLEOTIDE SEQUENCE</scope>
</reference>
<protein>
    <submittedName>
        <fullName evidence="1">(diamondback moth) hypothetical protein</fullName>
    </submittedName>
</protein>
<name>A0A8S4GDZ3_PLUXY</name>
<gene>
    <name evidence="1" type="ORF">PLXY2_LOCUS16465</name>
</gene>
<dbReference type="Proteomes" id="UP000653454">
    <property type="component" value="Unassembled WGS sequence"/>
</dbReference>
<accession>A0A8S4GDZ3</accession>